<dbReference type="Proteomes" id="UP000400924">
    <property type="component" value="Unassembled WGS sequence"/>
</dbReference>
<dbReference type="InterPro" id="IPR046036">
    <property type="entry name" value="DUF5994"/>
</dbReference>
<reference evidence="1 2" key="1">
    <citation type="submission" date="2019-07" db="EMBL/GenBank/DDBJ databases">
        <title>New species of Amycolatopsis and Streptomyces.</title>
        <authorList>
            <person name="Duangmal K."/>
            <person name="Teo W.F.A."/>
            <person name="Lipun K."/>
        </authorList>
    </citation>
    <scope>NUCLEOTIDE SEQUENCE [LARGE SCALE GENOMIC DNA]</scope>
    <source>
        <strain evidence="1 2">NBRC 106415</strain>
    </source>
</reference>
<evidence type="ECO:0000313" key="2">
    <source>
        <dbReference type="Proteomes" id="UP000400924"/>
    </source>
</evidence>
<organism evidence="1 2">
    <name type="scientific">Streptomyces spongiae</name>
    <dbReference type="NCBI Taxonomy" id="565072"/>
    <lineage>
        <taxon>Bacteria</taxon>
        <taxon>Bacillati</taxon>
        <taxon>Actinomycetota</taxon>
        <taxon>Actinomycetes</taxon>
        <taxon>Kitasatosporales</taxon>
        <taxon>Streptomycetaceae</taxon>
        <taxon>Streptomyces</taxon>
    </lineage>
</organism>
<dbReference type="EMBL" id="VJZC01000080">
    <property type="protein sequence ID" value="MPY58349.1"/>
    <property type="molecule type" value="Genomic_DNA"/>
</dbReference>
<keyword evidence="2" id="KW-1185">Reference proteome</keyword>
<name>A0A5N8XFY2_9ACTN</name>
<dbReference type="OrthoDB" id="3785441at2"/>
<dbReference type="Pfam" id="PF19457">
    <property type="entry name" value="DUF5994"/>
    <property type="match status" value="1"/>
</dbReference>
<accession>A0A5N8XFY2</accession>
<dbReference type="AlphaFoldDB" id="A0A5N8XFY2"/>
<gene>
    <name evidence="1" type="ORF">FNH08_14570</name>
</gene>
<sequence length="173" mass="18631">MIPIRLLADTRLADTRSADTSREPILPGTAVLRMKTTPKRTGTFDGAWWPRSRDLESQLSGLLTALTARLGPLAGVGLDAGAWDDRPGHLVVDGRTVHIDWSAVADDTMIITRGDQDHFLFLVIPPQTAPSRARAAMAMAVRDDNDTSAEQILATTGVTPADRTRVLPGAPGW</sequence>
<protein>
    <submittedName>
        <fullName evidence="1">Uncharacterized protein</fullName>
    </submittedName>
</protein>
<comment type="caution">
    <text evidence="1">The sequence shown here is derived from an EMBL/GenBank/DDBJ whole genome shotgun (WGS) entry which is preliminary data.</text>
</comment>
<proteinExistence type="predicted"/>
<evidence type="ECO:0000313" key="1">
    <source>
        <dbReference type="EMBL" id="MPY58349.1"/>
    </source>
</evidence>
<dbReference type="RefSeq" id="WP_152771895.1">
    <property type="nucleotide sequence ID" value="NZ_VJZC01000080.1"/>
</dbReference>